<evidence type="ECO:0000313" key="3">
    <source>
        <dbReference type="Proteomes" id="UP001499942"/>
    </source>
</evidence>
<comment type="caution">
    <text evidence="2">The sequence shown here is derived from an EMBL/GenBank/DDBJ whole genome shotgun (WGS) entry which is preliminary data.</text>
</comment>
<dbReference type="SUPFAM" id="SSF102588">
    <property type="entry name" value="LmbE-like"/>
    <property type="match status" value="1"/>
</dbReference>
<dbReference type="InterPro" id="IPR024078">
    <property type="entry name" value="LmbE-like_dom_sf"/>
</dbReference>
<name>A0ABP5Z0J5_9ACTN</name>
<dbReference type="Pfam" id="PF02585">
    <property type="entry name" value="PIG-L"/>
    <property type="match status" value="1"/>
</dbReference>
<protein>
    <submittedName>
        <fullName evidence="2">PIG-L family deacetylase</fullName>
    </submittedName>
</protein>
<keyword evidence="3" id="KW-1185">Reference proteome</keyword>
<dbReference type="Proteomes" id="UP001499942">
    <property type="component" value="Unassembled WGS sequence"/>
</dbReference>
<keyword evidence="1" id="KW-0862">Zinc</keyword>
<evidence type="ECO:0000313" key="2">
    <source>
        <dbReference type="EMBL" id="GAA2490223.1"/>
    </source>
</evidence>
<gene>
    <name evidence="2" type="ORF">GCM10010393_22520</name>
</gene>
<accession>A0ABP5Z0J5</accession>
<sequence length="252" mass="27087">MGGLGPAGAGGAVMTGVTDVLVVAPHPDDDVIGCGGSIAKHVRDGARVTVVIVIGRERSALDDAVTDAEFAAETEAAAKALGVHRCVRFDEPSRDFALSRRVHLDLVRVLREVRPQVVYLPHDNDDDVEHRMVHQLTTEALWMAQSDFFQEAGERPMPAPRLVLGYEVWAPMARFQYAEDIGGQIETKVEAMRAYVSQLRHAAWDEGIRGLARYRGAVSAGSGHAEVFQVLSLRTPSAAGGPAGDGRGGDRD</sequence>
<evidence type="ECO:0000256" key="1">
    <source>
        <dbReference type="ARBA" id="ARBA00022833"/>
    </source>
</evidence>
<dbReference type="PANTHER" id="PTHR12993">
    <property type="entry name" value="N-ACETYLGLUCOSAMINYL-PHOSPHATIDYLINOSITOL DE-N-ACETYLASE-RELATED"/>
    <property type="match status" value="1"/>
</dbReference>
<organism evidence="2 3">
    <name type="scientific">Streptomyces gobitricini</name>
    <dbReference type="NCBI Taxonomy" id="68211"/>
    <lineage>
        <taxon>Bacteria</taxon>
        <taxon>Bacillati</taxon>
        <taxon>Actinomycetota</taxon>
        <taxon>Actinomycetes</taxon>
        <taxon>Kitasatosporales</taxon>
        <taxon>Streptomycetaceae</taxon>
        <taxon>Streptomyces</taxon>
    </lineage>
</organism>
<proteinExistence type="predicted"/>
<dbReference type="PANTHER" id="PTHR12993:SF11">
    <property type="entry name" value="N-ACETYLGLUCOSAMINYL-PHOSPHATIDYLINOSITOL DE-N-ACETYLASE"/>
    <property type="match status" value="1"/>
</dbReference>
<dbReference type="InterPro" id="IPR003737">
    <property type="entry name" value="GlcNAc_PI_deacetylase-related"/>
</dbReference>
<reference evidence="3" key="1">
    <citation type="journal article" date="2019" name="Int. J. Syst. Evol. Microbiol.">
        <title>The Global Catalogue of Microorganisms (GCM) 10K type strain sequencing project: providing services to taxonomists for standard genome sequencing and annotation.</title>
        <authorList>
            <consortium name="The Broad Institute Genomics Platform"/>
            <consortium name="The Broad Institute Genome Sequencing Center for Infectious Disease"/>
            <person name="Wu L."/>
            <person name="Ma J."/>
        </authorList>
    </citation>
    <scope>NUCLEOTIDE SEQUENCE [LARGE SCALE GENOMIC DNA]</scope>
    <source>
        <strain evidence="3">JCM 5062</strain>
    </source>
</reference>
<dbReference type="EMBL" id="BAAASR010000013">
    <property type="protein sequence ID" value="GAA2490223.1"/>
    <property type="molecule type" value="Genomic_DNA"/>
</dbReference>
<dbReference type="Gene3D" id="3.40.50.10320">
    <property type="entry name" value="LmbE-like"/>
    <property type="match status" value="1"/>
</dbReference>